<feature type="binding site" evidence="10">
    <location>
        <position position="144"/>
    </location>
    <ligand>
        <name>Zn(2+)</name>
        <dbReference type="ChEBI" id="CHEBI:29105"/>
        <label>2</label>
    </ligand>
</feature>
<dbReference type="GO" id="GO:0046872">
    <property type="term" value="F:metal ion binding"/>
    <property type="evidence" value="ECO:0007669"/>
    <property type="project" value="UniProtKB-KW"/>
</dbReference>
<dbReference type="GO" id="GO:0006520">
    <property type="term" value="P:amino acid metabolic process"/>
    <property type="evidence" value="ECO:0007669"/>
    <property type="project" value="InterPro"/>
</dbReference>
<dbReference type="Pfam" id="PF01546">
    <property type="entry name" value="Peptidase_M20"/>
    <property type="match status" value="1"/>
</dbReference>
<dbReference type="InterPro" id="IPR011650">
    <property type="entry name" value="Peptidase_M20_dimer"/>
</dbReference>
<dbReference type="PROSITE" id="PS00758">
    <property type="entry name" value="ARGE_DAPE_CPG2_1"/>
    <property type="match status" value="1"/>
</dbReference>
<evidence type="ECO:0000256" key="1">
    <source>
        <dbReference type="ARBA" id="ARBA00004496"/>
    </source>
</evidence>
<accession>A0A8J2K2J5</accession>
<dbReference type="PIRSF" id="PIRSF036696">
    <property type="entry name" value="ACY-1"/>
    <property type="match status" value="1"/>
</dbReference>
<keyword evidence="6" id="KW-0378">Hydrolase</keyword>
<dbReference type="CDD" id="cd05646">
    <property type="entry name" value="M20_AcylaseI_like"/>
    <property type="match status" value="1"/>
</dbReference>
<comment type="cofactor">
    <cofactor evidence="10">
        <name>Zn(2+)</name>
        <dbReference type="ChEBI" id="CHEBI:29105"/>
    </cofactor>
    <text evidence="10">Binds 2 Zn(2+) ions per subunit.</text>
</comment>
<proteinExistence type="inferred from homology"/>
<comment type="similarity">
    <text evidence="2">Belongs to the peptidase M20A family.</text>
</comment>
<evidence type="ECO:0000256" key="9">
    <source>
        <dbReference type="PIRSR" id="PIRSR610159-1"/>
    </source>
</evidence>
<name>A0A8J2K2J5_9HEXA</name>
<feature type="binding site" evidence="10">
    <location>
        <position position="171"/>
    </location>
    <ligand>
        <name>Zn(2+)</name>
        <dbReference type="ChEBI" id="CHEBI:29105"/>
        <label>1</label>
    </ligand>
</feature>
<evidence type="ECO:0000313" key="13">
    <source>
        <dbReference type="Proteomes" id="UP000708208"/>
    </source>
</evidence>
<evidence type="ECO:0000256" key="2">
    <source>
        <dbReference type="ARBA" id="ARBA00006247"/>
    </source>
</evidence>
<protein>
    <recommendedName>
        <fullName evidence="3">N-acyl-aliphatic-L-amino acid amidohydrolase</fullName>
        <ecNumber evidence="3">3.5.1.14</ecNumber>
    </recommendedName>
    <alternativeName>
        <fullName evidence="8">N-acyl-L-amino-acid amidohydrolase</fullName>
    </alternativeName>
</protein>
<evidence type="ECO:0000259" key="11">
    <source>
        <dbReference type="Pfam" id="PF07687"/>
    </source>
</evidence>
<gene>
    <name evidence="12" type="ORF">AFUS01_LOCUS8075</name>
</gene>
<dbReference type="InterPro" id="IPR010159">
    <property type="entry name" value="N-acyl_aa_amidohydrolase"/>
</dbReference>
<feature type="binding site" evidence="10">
    <location>
        <position position="76"/>
    </location>
    <ligand>
        <name>Zn(2+)</name>
        <dbReference type="ChEBI" id="CHEBI:29105"/>
        <label>1</label>
    </ligand>
</feature>
<keyword evidence="5 10" id="KW-0479">Metal-binding</keyword>
<keyword evidence="4" id="KW-0963">Cytoplasm</keyword>
<evidence type="ECO:0000256" key="10">
    <source>
        <dbReference type="PIRSR" id="PIRSR610159-2"/>
    </source>
</evidence>
<feature type="active site" evidence="9">
    <location>
        <position position="78"/>
    </location>
</feature>
<dbReference type="PANTHER" id="PTHR45892:SF1">
    <property type="entry name" value="AMINOACYLASE-1"/>
    <property type="match status" value="1"/>
</dbReference>
<keyword evidence="13" id="KW-1185">Reference proteome</keyword>
<feature type="binding site" evidence="10">
    <location>
        <position position="368"/>
    </location>
    <ligand>
        <name>Zn(2+)</name>
        <dbReference type="ChEBI" id="CHEBI:29105"/>
        <label>2</label>
    </ligand>
</feature>
<feature type="binding site" evidence="10">
    <location>
        <position position="109"/>
    </location>
    <ligand>
        <name>Zn(2+)</name>
        <dbReference type="ChEBI" id="CHEBI:29105"/>
        <label>2</label>
    </ligand>
</feature>
<dbReference type="FunFam" id="1.10.150.900:FF:000001">
    <property type="entry name" value="Aminoacylase-1, putative"/>
    <property type="match status" value="1"/>
</dbReference>
<evidence type="ECO:0000256" key="6">
    <source>
        <dbReference type="ARBA" id="ARBA00022801"/>
    </source>
</evidence>
<dbReference type="NCBIfam" id="TIGR01880">
    <property type="entry name" value="Ac-peptdase-euk"/>
    <property type="match status" value="1"/>
</dbReference>
<reference evidence="12" key="1">
    <citation type="submission" date="2021-06" db="EMBL/GenBank/DDBJ databases">
        <authorList>
            <person name="Hodson N. C."/>
            <person name="Mongue J. A."/>
            <person name="Jaron S. K."/>
        </authorList>
    </citation>
    <scope>NUCLEOTIDE SEQUENCE</scope>
</reference>
<comment type="caution">
    <text evidence="12">The sequence shown here is derived from an EMBL/GenBank/DDBJ whole genome shotgun (WGS) entry which is preliminary data.</text>
</comment>
<feature type="active site" description="Proton acceptor" evidence="9">
    <location>
        <position position="143"/>
    </location>
</feature>
<sequence>MASEQPSVTRFREYLRIKTVQPDPDYETAITWLQNQAKEIGLEFNIVRFNSTDSFTLWLTWLGSDPSLKSVLLNSHIDVVPVDPSKWTYDPFSAHKDERGNIYARGSQDMKCVGIQYLEAIRVLKAQGLVPLRTVHVSFVPDEEVGGLKGMLKFVQTEDFRKLNVGFGLDEGVANPEDSFHLYYGERAIWQVKYTTRGQTGHGSLLHENTAAEKIHKIINKMLALRESEKARFKENNLQLGDVTTINMTMLGGGLQPNVVPPELSVVFDIRVTPNWKLSDVEKMLNDLKEEAGSETTYEFFQRSDVTATTPLTDDNPWWVAFKATADSLGITLNTAIFPAATDSRYIRDLGIPCLGFSPMNNTPILLHDHDEFLNENVYLRGIEIYQAILPNIINLPKSLNFASSLPTKIDGCVGAVIETPKSRS</sequence>
<dbReference type="FunFam" id="3.30.70.360:FF:000005">
    <property type="entry name" value="Putative Aminoacylase-1"/>
    <property type="match status" value="1"/>
</dbReference>
<dbReference type="Proteomes" id="UP000708208">
    <property type="component" value="Unassembled WGS sequence"/>
</dbReference>
<evidence type="ECO:0000256" key="3">
    <source>
        <dbReference type="ARBA" id="ARBA00011913"/>
    </source>
</evidence>
<dbReference type="GO" id="GO:0005737">
    <property type="term" value="C:cytoplasm"/>
    <property type="evidence" value="ECO:0007669"/>
    <property type="project" value="UniProtKB-SubCell"/>
</dbReference>
<dbReference type="EMBL" id="CAJVCH010055346">
    <property type="protein sequence ID" value="CAG7718704.1"/>
    <property type="molecule type" value="Genomic_DNA"/>
</dbReference>
<keyword evidence="7 10" id="KW-0862">Zinc</keyword>
<dbReference type="GO" id="GO:0004046">
    <property type="term" value="F:aminoacylase activity"/>
    <property type="evidence" value="ECO:0007669"/>
    <property type="project" value="UniProtKB-EC"/>
</dbReference>
<evidence type="ECO:0000256" key="4">
    <source>
        <dbReference type="ARBA" id="ARBA00022490"/>
    </source>
</evidence>
<dbReference type="InterPro" id="IPR001261">
    <property type="entry name" value="ArgE/DapE_CS"/>
</dbReference>
<dbReference type="PROSITE" id="PS00759">
    <property type="entry name" value="ARGE_DAPE_CPG2_2"/>
    <property type="match status" value="1"/>
</dbReference>
<dbReference type="PANTHER" id="PTHR45892">
    <property type="entry name" value="AMINOACYLASE-1"/>
    <property type="match status" value="1"/>
</dbReference>
<dbReference type="AlphaFoldDB" id="A0A8J2K2J5"/>
<dbReference type="InterPro" id="IPR052083">
    <property type="entry name" value="Aminoacylase-1_M20A"/>
</dbReference>
<evidence type="ECO:0000256" key="5">
    <source>
        <dbReference type="ARBA" id="ARBA00022723"/>
    </source>
</evidence>
<dbReference type="Pfam" id="PF07687">
    <property type="entry name" value="M20_dimer"/>
    <property type="match status" value="1"/>
</dbReference>
<dbReference type="EC" id="3.5.1.14" evidence="3"/>
<dbReference type="InterPro" id="IPR002933">
    <property type="entry name" value="Peptidase_M20"/>
</dbReference>
<comment type="subcellular location">
    <subcellularLocation>
        <location evidence="1">Cytoplasm</location>
    </subcellularLocation>
</comment>
<feature type="domain" description="Peptidase M20 dimerisation" evidence="11">
    <location>
        <begin position="184"/>
        <end position="293"/>
    </location>
</feature>
<feature type="binding site" evidence="10">
    <location>
        <position position="109"/>
    </location>
    <ligand>
        <name>Zn(2+)</name>
        <dbReference type="ChEBI" id="CHEBI:29105"/>
        <label>1</label>
    </ligand>
</feature>
<dbReference type="FunFam" id="3.40.630.10:FF:000019">
    <property type="entry name" value="Aminoacylase 1"/>
    <property type="match status" value="1"/>
</dbReference>
<dbReference type="OrthoDB" id="3064516at2759"/>
<organism evidence="12 13">
    <name type="scientific">Allacma fusca</name>
    <dbReference type="NCBI Taxonomy" id="39272"/>
    <lineage>
        <taxon>Eukaryota</taxon>
        <taxon>Metazoa</taxon>
        <taxon>Ecdysozoa</taxon>
        <taxon>Arthropoda</taxon>
        <taxon>Hexapoda</taxon>
        <taxon>Collembola</taxon>
        <taxon>Symphypleona</taxon>
        <taxon>Sminthuridae</taxon>
        <taxon>Allacma</taxon>
    </lineage>
</organism>
<evidence type="ECO:0000313" key="12">
    <source>
        <dbReference type="EMBL" id="CAG7718704.1"/>
    </source>
</evidence>
<evidence type="ECO:0000256" key="7">
    <source>
        <dbReference type="ARBA" id="ARBA00022833"/>
    </source>
</evidence>
<evidence type="ECO:0000256" key="8">
    <source>
        <dbReference type="ARBA" id="ARBA00029656"/>
    </source>
</evidence>